<dbReference type="SUPFAM" id="SSF50998">
    <property type="entry name" value="Quinoprotein alcohol dehydrogenase-like"/>
    <property type="match status" value="1"/>
</dbReference>
<sequence length="518" mass="54988">MHFALPRLLVPRALVATLSVSILTACGDPKPPPTPDPPQVTLNVPEPNAAAPTLKIRVIVSGCDAVSQLAIYDRDTFIKTVPYTSGSMDFEIAPNEIKYTRGIAVDLALNAKATCSDGRTNVSQPAATKFLPVTKLVKDPDPNGQVVTDFFIAEGSGTSVNFVGCGNPTTGIGTLFRVDATGALLKSVEMGLPCSPYTVYTDVSPVSDKRWVWTPGLGAVAVKSDFTLSGRTKSTYTLANLSMMDNGDALIADDDSFVSRLSHTSNNGTVKWTFPSEWPLIAPPIQRGSDVLVAFVKQADVTQSNVLQIVVGRLDANGTGTLGLVSERVILDYNGTFESPPLASFSPDGSILYLGFPFGSGQSRVQACKTDLPGCEGGALKWTSGNLPAQLQFILPFAAGSRVAAIGAQSVWFLDAETGAIKNKDGKPVEASGVLRILQVQLGRATSPEFYLLNGPAVEGAMPQEIVAVDSAEKGELFRYEISSSLSCSVDNGNRLWMRLGNTLVQALPLADYRKVLP</sequence>
<gene>
    <name evidence="2" type="ORF">D7V93_29440</name>
</gene>
<reference evidence="3" key="1">
    <citation type="submission" date="2018-09" db="EMBL/GenBank/DDBJ databases">
        <authorList>
            <person name="Livingstone P.G."/>
            <person name="Whitworth D.E."/>
        </authorList>
    </citation>
    <scope>NUCLEOTIDE SEQUENCE [LARGE SCALE GENOMIC DNA]</scope>
    <source>
        <strain evidence="3">CA051B</strain>
    </source>
</reference>
<dbReference type="RefSeq" id="WP_120646545.1">
    <property type="nucleotide sequence ID" value="NZ_RAWB01000392.1"/>
</dbReference>
<dbReference type="InterPro" id="IPR011047">
    <property type="entry name" value="Quinoprotein_ADH-like_sf"/>
</dbReference>
<dbReference type="EMBL" id="RAWB01000392">
    <property type="protein sequence ID" value="RKH51329.1"/>
    <property type="molecule type" value="Genomic_DNA"/>
</dbReference>
<dbReference type="Proteomes" id="UP000272888">
    <property type="component" value="Unassembled WGS sequence"/>
</dbReference>
<evidence type="ECO:0000256" key="1">
    <source>
        <dbReference type="SAM" id="SignalP"/>
    </source>
</evidence>
<comment type="caution">
    <text evidence="2">The sequence shown here is derived from an EMBL/GenBank/DDBJ whole genome shotgun (WGS) entry which is preliminary data.</text>
</comment>
<evidence type="ECO:0000313" key="2">
    <source>
        <dbReference type="EMBL" id="RKH51329.1"/>
    </source>
</evidence>
<dbReference type="PROSITE" id="PS51257">
    <property type="entry name" value="PROKAR_LIPOPROTEIN"/>
    <property type="match status" value="1"/>
</dbReference>
<feature type="chain" id="PRO_5017392243" evidence="1">
    <location>
        <begin position="28"/>
        <end position="518"/>
    </location>
</feature>
<dbReference type="AlphaFoldDB" id="A0A3A8P609"/>
<proteinExistence type="predicted"/>
<keyword evidence="3" id="KW-1185">Reference proteome</keyword>
<accession>A0A3A8P609</accession>
<keyword evidence="1" id="KW-0732">Signal</keyword>
<protein>
    <submittedName>
        <fullName evidence="2">Uncharacterized protein</fullName>
    </submittedName>
</protein>
<feature type="signal peptide" evidence="1">
    <location>
        <begin position="1"/>
        <end position="27"/>
    </location>
</feature>
<name>A0A3A8P609_9BACT</name>
<evidence type="ECO:0000313" key="3">
    <source>
        <dbReference type="Proteomes" id="UP000272888"/>
    </source>
</evidence>
<organism evidence="2 3">
    <name type="scientific">Corallococcus llansteffanensis</name>
    <dbReference type="NCBI Taxonomy" id="2316731"/>
    <lineage>
        <taxon>Bacteria</taxon>
        <taxon>Pseudomonadati</taxon>
        <taxon>Myxococcota</taxon>
        <taxon>Myxococcia</taxon>
        <taxon>Myxococcales</taxon>
        <taxon>Cystobacterineae</taxon>
        <taxon>Myxococcaceae</taxon>
        <taxon>Corallococcus</taxon>
    </lineage>
</organism>